<keyword evidence="2" id="KW-1185">Reference proteome</keyword>
<sequence length="568" mass="63150">MASFQAPRGVQPRQNSLHNSECLSSSMELSNHMNQLPDPSLPSINTQLSTYAGDLDAFSCQIATGPSTSSTASGHETPCNLNDFEVFGCYPGTFAMSGLDQALYSGGSDNISSPVLTQSPSSPDFQLLSTQAWDSASGFHPPIPGCWVADKRSLAQPSSFTTFGTCPGEDLSHLHQPQSGQQVPSSLCRLEYVYPTTLEPSIMDGLNLTEASHQNQRNSSPKPKRTTGDESCCVVCGDNASCQHYGVRTCEGCKGFFKRTVQKNTKYQCLANQDCPVDKQRRNRCQFCRFQKCLAVGMMKEVVRKDSLKGRRGRLPSRTKETEELLSTGSPVDIIDCLVRAHVESNPDVGKLDYSKYQETVLSLSEKLDPGDIKQFYDLLVASMDMIRKWADSIPVYTAFCFEDQELLLESAFLELFILRLAYRTNLETEKLIFCNGLILHRMQCVGSFGDWIDSITEFSQNLHRINLDVASFSCLTILVLITDRHGLKEPKRVEEFQNRLITCLKDHVSGCTPGSIQPNYLSSLLDKLPQLRTLCTQGLQRLIYLRLEDLVPAPPIVDTILMDTLPL</sequence>
<dbReference type="EMBL" id="CM055728">
    <property type="protein sequence ID" value="KAJ8016860.1"/>
    <property type="molecule type" value="Genomic_DNA"/>
</dbReference>
<protein>
    <submittedName>
        <fullName evidence="1">Uncharacterized protein</fullName>
    </submittedName>
</protein>
<accession>A0ACC2HM64</accession>
<gene>
    <name evidence="1" type="ORF">DPEC_G00011730</name>
</gene>
<evidence type="ECO:0000313" key="2">
    <source>
        <dbReference type="Proteomes" id="UP001157502"/>
    </source>
</evidence>
<evidence type="ECO:0000313" key="1">
    <source>
        <dbReference type="EMBL" id="KAJ8016860.1"/>
    </source>
</evidence>
<reference evidence="1" key="1">
    <citation type="submission" date="2021-05" db="EMBL/GenBank/DDBJ databases">
        <authorList>
            <person name="Pan Q."/>
            <person name="Jouanno E."/>
            <person name="Zahm M."/>
            <person name="Klopp C."/>
            <person name="Cabau C."/>
            <person name="Louis A."/>
            <person name="Berthelot C."/>
            <person name="Parey E."/>
            <person name="Roest Crollius H."/>
            <person name="Montfort J."/>
            <person name="Robinson-Rechavi M."/>
            <person name="Bouchez O."/>
            <person name="Lampietro C."/>
            <person name="Lopez Roques C."/>
            <person name="Donnadieu C."/>
            <person name="Postlethwait J."/>
            <person name="Bobe J."/>
            <person name="Dillon D."/>
            <person name="Chandos A."/>
            <person name="von Hippel F."/>
            <person name="Guiguen Y."/>
        </authorList>
    </citation>
    <scope>NUCLEOTIDE SEQUENCE</scope>
    <source>
        <strain evidence="1">YG-Jan2019</strain>
    </source>
</reference>
<name>A0ACC2HM64_DALPE</name>
<proteinExistence type="predicted"/>
<organism evidence="1 2">
    <name type="scientific">Dallia pectoralis</name>
    <name type="common">Alaska blackfish</name>
    <dbReference type="NCBI Taxonomy" id="75939"/>
    <lineage>
        <taxon>Eukaryota</taxon>
        <taxon>Metazoa</taxon>
        <taxon>Chordata</taxon>
        <taxon>Craniata</taxon>
        <taxon>Vertebrata</taxon>
        <taxon>Euteleostomi</taxon>
        <taxon>Actinopterygii</taxon>
        <taxon>Neopterygii</taxon>
        <taxon>Teleostei</taxon>
        <taxon>Protacanthopterygii</taxon>
        <taxon>Esociformes</taxon>
        <taxon>Umbridae</taxon>
        <taxon>Dallia</taxon>
    </lineage>
</organism>
<dbReference type="Proteomes" id="UP001157502">
    <property type="component" value="Chromosome 1"/>
</dbReference>
<comment type="caution">
    <text evidence="1">The sequence shown here is derived from an EMBL/GenBank/DDBJ whole genome shotgun (WGS) entry which is preliminary data.</text>
</comment>